<reference evidence="19 20" key="1">
    <citation type="submission" date="2020-03" db="EMBL/GenBank/DDBJ databases">
        <title>Complete genome of Arcanobacterium buesumensis sp. nov. strain 2701.</title>
        <authorList>
            <person name="Borowiak M."/>
            <person name="Alssahen M."/>
            <person name="Laemmler C."/>
            <person name="Malorny B."/>
            <person name="Hassan A."/>
            <person name="Prenger-Berninghoff E."/>
            <person name="Ploetz M."/>
            <person name="Abdulmawjood A."/>
        </authorList>
    </citation>
    <scope>NUCLEOTIDE SEQUENCE [LARGE SCALE GENOMIC DNA]</scope>
    <source>
        <strain evidence="19 20">2701</strain>
    </source>
</reference>
<feature type="domain" description="UmuC" evidence="18">
    <location>
        <begin position="23"/>
        <end position="202"/>
    </location>
</feature>
<evidence type="ECO:0000256" key="6">
    <source>
        <dbReference type="ARBA" id="ARBA00022679"/>
    </source>
</evidence>
<comment type="subcellular location">
    <subcellularLocation>
        <location evidence="1 17">Cytoplasm</location>
    </subcellularLocation>
</comment>
<keyword evidence="5 17" id="KW-0963">Cytoplasm</keyword>
<dbReference type="Gene3D" id="3.30.70.270">
    <property type="match status" value="1"/>
</dbReference>
<feature type="binding site" evidence="17">
    <location>
        <position position="120"/>
    </location>
    <ligand>
        <name>Mg(2+)</name>
        <dbReference type="ChEBI" id="CHEBI:18420"/>
    </ligand>
</feature>
<evidence type="ECO:0000256" key="16">
    <source>
        <dbReference type="ARBA" id="ARBA00049244"/>
    </source>
</evidence>
<dbReference type="InterPro" id="IPR053848">
    <property type="entry name" value="IMS_HHH_1"/>
</dbReference>
<dbReference type="PROSITE" id="PS50173">
    <property type="entry name" value="UMUC"/>
    <property type="match status" value="1"/>
</dbReference>
<dbReference type="SUPFAM" id="SSF100879">
    <property type="entry name" value="Lesion bypass DNA polymerase (Y-family), little finger domain"/>
    <property type="match status" value="1"/>
</dbReference>
<dbReference type="HAMAP" id="MF_01113">
    <property type="entry name" value="DNApol_IV"/>
    <property type="match status" value="1"/>
</dbReference>
<dbReference type="PANTHER" id="PTHR11076:SF33">
    <property type="entry name" value="DNA POLYMERASE KAPPA"/>
    <property type="match status" value="1"/>
</dbReference>
<keyword evidence="4 17" id="KW-0515">Mutator protein</keyword>
<dbReference type="InterPro" id="IPR017961">
    <property type="entry name" value="DNA_pol_Y-fam_little_finger"/>
</dbReference>
<dbReference type="InterPro" id="IPR043128">
    <property type="entry name" value="Rev_trsase/Diguanyl_cyclase"/>
</dbReference>
<keyword evidence="12 17" id="KW-0239">DNA-directed DNA polymerase</keyword>
<dbReference type="InterPro" id="IPR043502">
    <property type="entry name" value="DNA/RNA_pol_sf"/>
</dbReference>
<dbReference type="InterPro" id="IPR036775">
    <property type="entry name" value="DNA_pol_Y-fam_lit_finger_sf"/>
</dbReference>
<evidence type="ECO:0000256" key="13">
    <source>
        <dbReference type="ARBA" id="ARBA00023125"/>
    </source>
</evidence>
<dbReference type="AlphaFoldDB" id="A0A6H2EL94"/>
<dbReference type="GO" id="GO:0009432">
    <property type="term" value="P:SOS response"/>
    <property type="evidence" value="ECO:0007669"/>
    <property type="project" value="TreeGrafter"/>
</dbReference>
<feature type="active site" evidence="17">
    <location>
        <position position="121"/>
    </location>
</feature>
<evidence type="ECO:0000256" key="17">
    <source>
        <dbReference type="HAMAP-Rule" id="MF_01113"/>
    </source>
</evidence>
<dbReference type="FunFam" id="3.30.1490.100:FF:000004">
    <property type="entry name" value="DNA polymerase IV"/>
    <property type="match status" value="1"/>
</dbReference>
<dbReference type="GO" id="GO:0006261">
    <property type="term" value="P:DNA-templated DNA replication"/>
    <property type="evidence" value="ECO:0007669"/>
    <property type="project" value="UniProtKB-UniRule"/>
</dbReference>
<feature type="binding site" evidence="17">
    <location>
        <position position="27"/>
    </location>
    <ligand>
        <name>Mg(2+)</name>
        <dbReference type="ChEBI" id="CHEBI:18420"/>
    </ligand>
</feature>
<dbReference type="Pfam" id="PF11799">
    <property type="entry name" value="IMS_C"/>
    <property type="match status" value="1"/>
</dbReference>
<evidence type="ECO:0000256" key="8">
    <source>
        <dbReference type="ARBA" id="ARBA00022705"/>
    </source>
</evidence>
<evidence type="ECO:0000256" key="2">
    <source>
        <dbReference type="ARBA" id="ARBA00010945"/>
    </source>
</evidence>
<dbReference type="InterPro" id="IPR001126">
    <property type="entry name" value="UmuC"/>
</dbReference>
<dbReference type="RefSeq" id="WP_168917542.1">
    <property type="nucleotide sequence ID" value="NZ_CP050804.1"/>
</dbReference>
<sequence>MSRAPRSSAARRFWGDDDSQTPIMHMDLDAFFVSVELIERPELVGRPVAVGGQERGVISAASYEAREFGVNSAMPVGQAKRRCPQLIILPPNHEKYEEISRRVMDFLRTITPLVEQLSVDEAFLDVAGARKLFGSPVRIGHYIRRHIQETEGIVASIGIAASKHVAKIASAHAKPDGLLLVPRDRTLDFLHTLPVGALWGVGEKTRENLAKRGITHVADIVTIGQQRLSAIVGQANGQHLYNLALGQDNRRVEPQREEKSISREQTFFEPIMTSSQAHKVLLYQSHDVASRLRAHGSYSRTLSLKVRYSDFSTLTRSITLGAPTNTGADVYEAVCALFDQLYAEGRGIRLLGVRAGQLSRYDGGVQLTLGDDGRRSKAEEAMDLVRAKYGRSVLKHGSLLEKDSEV</sequence>
<name>A0A6H2EL94_9ACTO</name>
<keyword evidence="13 17" id="KW-0238">DNA-binding</keyword>
<evidence type="ECO:0000256" key="11">
    <source>
        <dbReference type="ARBA" id="ARBA00022842"/>
    </source>
</evidence>
<proteinExistence type="inferred from homology"/>
<evidence type="ECO:0000256" key="9">
    <source>
        <dbReference type="ARBA" id="ARBA00022723"/>
    </source>
</evidence>
<evidence type="ECO:0000256" key="14">
    <source>
        <dbReference type="ARBA" id="ARBA00023204"/>
    </source>
</evidence>
<comment type="subunit">
    <text evidence="3 17">Monomer.</text>
</comment>
<dbReference type="GO" id="GO:0003684">
    <property type="term" value="F:damaged DNA binding"/>
    <property type="evidence" value="ECO:0007669"/>
    <property type="project" value="InterPro"/>
</dbReference>
<accession>A0A6H2EL94</accession>
<comment type="cofactor">
    <cofactor evidence="17">
        <name>Mg(2+)</name>
        <dbReference type="ChEBI" id="CHEBI:18420"/>
    </cofactor>
    <text evidence="17">Binds 2 magnesium ions per subunit.</text>
</comment>
<comment type="function">
    <text evidence="15 17">Poorly processive, error-prone DNA polymerase involved in untargeted mutagenesis. Copies undamaged DNA at stalled replication forks, which arise in vivo from mismatched or misaligned primer ends. These misaligned primers can be extended by PolIV. Exhibits no 3'-5' exonuclease (proofreading) activity. May be involved in translesional synthesis, in conjunction with the beta clamp from PolIII.</text>
</comment>
<keyword evidence="7 17" id="KW-0548">Nucleotidyltransferase</keyword>
<dbReference type="NCBIfam" id="NF002677">
    <property type="entry name" value="PRK02406.1"/>
    <property type="match status" value="1"/>
</dbReference>
<dbReference type="GO" id="GO:0003887">
    <property type="term" value="F:DNA-directed DNA polymerase activity"/>
    <property type="evidence" value="ECO:0007669"/>
    <property type="project" value="UniProtKB-UniRule"/>
</dbReference>
<keyword evidence="8 17" id="KW-0235">DNA replication</keyword>
<dbReference type="Gene3D" id="1.10.150.20">
    <property type="entry name" value="5' to 3' exonuclease, C-terminal subdomain"/>
    <property type="match status" value="1"/>
</dbReference>
<keyword evidence="14 17" id="KW-0234">DNA repair</keyword>
<dbReference type="SUPFAM" id="SSF56672">
    <property type="entry name" value="DNA/RNA polymerases"/>
    <property type="match status" value="1"/>
</dbReference>
<evidence type="ECO:0000256" key="15">
    <source>
        <dbReference type="ARBA" id="ARBA00025589"/>
    </source>
</evidence>
<evidence type="ECO:0000256" key="7">
    <source>
        <dbReference type="ARBA" id="ARBA00022695"/>
    </source>
</evidence>
<dbReference type="PANTHER" id="PTHR11076">
    <property type="entry name" value="DNA REPAIR POLYMERASE UMUC / TRANSFERASE FAMILY MEMBER"/>
    <property type="match status" value="1"/>
</dbReference>
<dbReference type="InterPro" id="IPR050116">
    <property type="entry name" value="DNA_polymerase-Y"/>
</dbReference>
<evidence type="ECO:0000256" key="10">
    <source>
        <dbReference type="ARBA" id="ARBA00022763"/>
    </source>
</evidence>
<evidence type="ECO:0000259" key="18">
    <source>
        <dbReference type="PROSITE" id="PS50173"/>
    </source>
</evidence>
<dbReference type="KEGG" id="arca:HC352_03160"/>
<feature type="site" description="Substrate discrimination" evidence="17">
    <location>
        <position position="32"/>
    </location>
</feature>
<evidence type="ECO:0000256" key="1">
    <source>
        <dbReference type="ARBA" id="ARBA00004496"/>
    </source>
</evidence>
<dbReference type="GO" id="GO:0000287">
    <property type="term" value="F:magnesium ion binding"/>
    <property type="evidence" value="ECO:0007669"/>
    <property type="project" value="UniProtKB-UniRule"/>
</dbReference>
<dbReference type="EC" id="2.7.7.7" evidence="17"/>
<dbReference type="GO" id="GO:0042276">
    <property type="term" value="P:error-prone translesion synthesis"/>
    <property type="evidence" value="ECO:0007669"/>
    <property type="project" value="TreeGrafter"/>
</dbReference>
<evidence type="ECO:0000256" key="12">
    <source>
        <dbReference type="ARBA" id="ARBA00022932"/>
    </source>
</evidence>
<dbReference type="Pfam" id="PF21999">
    <property type="entry name" value="IMS_HHH_1"/>
    <property type="match status" value="1"/>
</dbReference>
<keyword evidence="9 17" id="KW-0479">Metal-binding</keyword>
<evidence type="ECO:0000313" key="19">
    <source>
        <dbReference type="EMBL" id="QJC21602.1"/>
    </source>
</evidence>
<keyword evidence="20" id="KW-1185">Reference proteome</keyword>
<dbReference type="Proteomes" id="UP000502298">
    <property type="component" value="Chromosome"/>
</dbReference>
<gene>
    <name evidence="17 19" type="primary">dinB</name>
    <name evidence="19" type="ORF">HC352_03160</name>
</gene>
<comment type="similarity">
    <text evidence="2 17">Belongs to the DNA polymerase type-Y family.</text>
</comment>
<dbReference type="EMBL" id="CP050804">
    <property type="protein sequence ID" value="QJC21602.1"/>
    <property type="molecule type" value="Genomic_DNA"/>
</dbReference>
<dbReference type="Pfam" id="PF00817">
    <property type="entry name" value="IMS"/>
    <property type="match status" value="1"/>
</dbReference>
<dbReference type="InterPro" id="IPR022880">
    <property type="entry name" value="DNApol_IV"/>
</dbReference>
<evidence type="ECO:0000256" key="5">
    <source>
        <dbReference type="ARBA" id="ARBA00022490"/>
    </source>
</evidence>
<dbReference type="GO" id="GO:0005829">
    <property type="term" value="C:cytosol"/>
    <property type="evidence" value="ECO:0007669"/>
    <property type="project" value="TreeGrafter"/>
</dbReference>
<dbReference type="Gene3D" id="3.30.1490.100">
    <property type="entry name" value="DNA polymerase, Y-family, little finger domain"/>
    <property type="match status" value="1"/>
</dbReference>
<evidence type="ECO:0000256" key="4">
    <source>
        <dbReference type="ARBA" id="ARBA00022457"/>
    </source>
</evidence>
<evidence type="ECO:0000256" key="3">
    <source>
        <dbReference type="ARBA" id="ARBA00011245"/>
    </source>
</evidence>
<keyword evidence="6 17" id="KW-0808">Transferase</keyword>
<comment type="catalytic activity">
    <reaction evidence="16 17">
        <text>DNA(n) + a 2'-deoxyribonucleoside 5'-triphosphate = DNA(n+1) + diphosphate</text>
        <dbReference type="Rhea" id="RHEA:22508"/>
        <dbReference type="Rhea" id="RHEA-COMP:17339"/>
        <dbReference type="Rhea" id="RHEA-COMP:17340"/>
        <dbReference type="ChEBI" id="CHEBI:33019"/>
        <dbReference type="ChEBI" id="CHEBI:61560"/>
        <dbReference type="ChEBI" id="CHEBI:173112"/>
        <dbReference type="EC" id="2.7.7.7"/>
    </reaction>
</comment>
<evidence type="ECO:0000313" key="20">
    <source>
        <dbReference type="Proteomes" id="UP000502298"/>
    </source>
</evidence>
<dbReference type="CDD" id="cd03586">
    <property type="entry name" value="PolY_Pol_IV_kappa"/>
    <property type="match status" value="1"/>
</dbReference>
<dbReference type="GO" id="GO:0006281">
    <property type="term" value="P:DNA repair"/>
    <property type="evidence" value="ECO:0007669"/>
    <property type="project" value="UniProtKB-UniRule"/>
</dbReference>
<protein>
    <recommendedName>
        <fullName evidence="17">DNA polymerase IV</fullName>
        <shortName evidence="17">Pol IV</shortName>
        <ecNumber evidence="17">2.7.7.7</ecNumber>
    </recommendedName>
</protein>
<dbReference type="FunFam" id="3.40.1170.60:FF:000001">
    <property type="entry name" value="DNA polymerase IV"/>
    <property type="match status" value="1"/>
</dbReference>
<dbReference type="NCBIfam" id="NF003015">
    <property type="entry name" value="PRK03858.1"/>
    <property type="match status" value="1"/>
</dbReference>
<keyword evidence="11 17" id="KW-0460">Magnesium</keyword>
<organism evidence="19 20">
    <name type="scientific">Arcanobacterium buesumense</name>
    <dbReference type="NCBI Taxonomy" id="2722751"/>
    <lineage>
        <taxon>Bacteria</taxon>
        <taxon>Bacillati</taxon>
        <taxon>Actinomycetota</taxon>
        <taxon>Actinomycetes</taxon>
        <taxon>Actinomycetales</taxon>
        <taxon>Actinomycetaceae</taxon>
        <taxon>Arcanobacterium</taxon>
    </lineage>
</organism>
<dbReference type="Gene3D" id="3.40.1170.60">
    <property type="match status" value="1"/>
</dbReference>
<keyword evidence="10 17" id="KW-0227">DNA damage</keyword>